<evidence type="ECO:0000313" key="1">
    <source>
        <dbReference type="EMBL" id="KAK1941395.1"/>
    </source>
</evidence>
<gene>
    <name evidence="1" type="ORF">P3T76_007261</name>
</gene>
<organism evidence="1 2">
    <name type="scientific">Phytophthora citrophthora</name>
    <dbReference type="NCBI Taxonomy" id="4793"/>
    <lineage>
        <taxon>Eukaryota</taxon>
        <taxon>Sar</taxon>
        <taxon>Stramenopiles</taxon>
        <taxon>Oomycota</taxon>
        <taxon>Peronosporomycetes</taxon>
        <taxon>Peronosporales</taxon>
        <taxon>Peronosporaceae</taxon>
        <taxon>Phytophthora</taxon>
    </lineage>
</organism>
<dbReference type="AlphaFoldDB" id="A0AAD9GML8"/>
<name>A0AAD9GML8_9STRA</name>
<comment type="caution">
    <text evidence="1">The sequence shown here is derived from an EMBL/GenBank/DDBJ whole genome shotgun (WGS) entry which is preliminary data.</text>
</comment>
<reference evidence="1" key="1">
    <citation type="submission" date="2023-08" db="EMBL/GenBank/DDBJ databases">
        <title>Reference Genome Resource for the Citrus Pathogen Phytophthora citrophthora.</title>
        <authorList>
            <person name="Moller H."/>
            <person name="Coetzee B."/>
            <person name="Rose L.J."/>
            <person name="Van Niekerk J.M."/>
        </authorList>
    </citation>
    <scope>NUCLEOTIDE SEQUENCE</scope>
    <source>
        <strain evidence="1">STE-U-9442</strain>
    </source>
</reference>
<dbReference type="EMBL" id="JASMQC010000012">
    <property type="protein sequence ID" value="KAK1941395.1"/>
    <property type="molecule type" value="Genomic_DNA"/>
</dbReference>
<keyword evidence="2" id="KW-1185">Reference proteome</keyword>
<proteinExistence type="predicted"/>
<accession>A0AAD9GML8</accession>
<evidence type="ECO:0000313" key="2">
    <source>
        <dbReference type="Proteomes" id="UP001259832"/>
    </source>
</evidence>
<dbReference type="Proteomes" id="UP001259832">
    <property type="component" value="Unassembled WGS sequence"/>
</dbReference>
<sequence>MHETFVAAARHGQMSILKFVCKDLPLPPSFPIEVMKDALNLTGSNHKIENFIHKMMSNQA</sequence>
<protein>
    <submittedName>
        <fullName evidence="1">Uncharacterized protein</fullName>
    </submittedName>
</protein>